<dbReference type="InterPro" id="IPR014016">
    <property type="entry name" value="UvrD-like_ATP-bd"/>
</dbReference>
<evidence type="ECO:0000256" key="13">
    <source>
        <dbReference type="ARBA" id="ARBA00034808"/>
    </source>
</evidence>
<dbReference type="InterPro" id="IPR027417">
    <property type="entry name" value="P-loop_NTPase"/>
</dbReference>
<dbReference type="InterPro" id="IPR000212">
    <property type="entry name" value="DNA_helicase_UvrD/REP"/>
</dbReference>
<feature type="region of interest" description="Disordered" evidence="16">
    <location>
        <begin position="506"/>
        <end position="529"/>
    </location>
</feature>
<keyword evidence="8 15" id="KW-0067">ATP-binding</keyword>
<evidence type="ECO:0000256" key="2">
    <source>
        <dbReference type="ARBA" id="ARBA00022722"/>
    </source>
</evidence>
<evidence type="ECO:0000256" key="6">
    <source>
        <dbReference type="ARBA" id="ARBA00022806"/>
    </source>
</evidence>
<dbReference type="PANTHER" id="PTHR11070">
    <property type="entry name" value="UVRD / RECB / PCRA DNA HELICASE FAMILY MEMBER"/>
    <property type="match status" value="1"/>
</dbReference>
<keyword evidence="10" id="KW-0234">DNA repair</keyword>
<dbReference type="InterPro" id="IPR038726">
    <property type="entry name" value="PDDEXK_AddAB-type"/>
</dbReference>
<dbReference type="PROSITE" id="PS51198">
    <property type="entry name" value="UVRD_HELICASE_ATP_BIND"/>
    <property type="match status" value="1"/>
</dbReference>
<evidence type="ECO:0000313" key="19">
    <source>
        <dbReference type="EMBL" id="AZZ39290.1"/>
    </source>
</evidence>
<dbReference type="PANTHER" id="PTHR11070:SF55">
    <property type="entry name" value="DNA 3'-5' HELICASE"/>
    <property type="match status" value="1"/>
</dbReference>
<dbReference type="EC" id="5.6.2.4" evidence="13"/>
<evidence type="ECO:0000256" key="4">
    <source>
        <dbReference type="ARBA" id="ARBA00022763"/>
    </source>
</evidence>
<feature type="compositionally biased region" description="Basic and acidic residues" evidence="16">
    <location>
        <begin position="506"/>
        <end position="516"/>
    </location>
</feature>
<feature type="binding site" evidence="15">
    <location>
        <begin position="35"/>
        <end position="42"/>
    </location>
    <ligand>
        <name>ATP</name>
        <dbReference type="ChEBI" id="CHEBI:30616"/>
    </ligand>
</feature>
<dbReference type="Gene3D" id="3.40.50.300">
    <property type="entry name" value="P-loop containing nucleotide triphosphate hydrolases"/>
    <property type="match status" value="3"/>
</dbReference>
<evidence type="ECO:0000256" key="11">
    <source>
        <dbReference type="ARBA" id="ARBA00023235"/>
    </source>
</evidence>
<evidence type="ECO:0000256" key="3">
    <source>
        <dbReference type="ARBA" id="ARBA00022741"/>
    </source>
</evidence>
<dbReference type="GO" id="GO:0005524">
    <property type="term" value="F:ATP binding"/>
    <property type="evidence" value="ECO:0007669"/>
    <property type="project" value="UniProtKB-UniRule"/>
</dbReference>
<sequence length="1074" mass="114922">MITTARQVGELLDIPFSEEQLAVIGAPLHPCVVIAGAGTGKTTVMAARVVWLVASGQVAADQVLGLTFTRKACAELAGRIDTALAKAGIMETGDPSATVSTYDGFAASLVDEYGAWDGIETGDRLILKARCHQLALEVVTGLDHPPRMADRLTPMSIATAIVSLSGQMGSHLVDVDRVRSADRSWRAALAEAPTRRGGQIYADVARAMDTVDEREEMLGMVEAYRRLKQERGLVEYADRMAQAAHLAGRRSQVGRDLRRRFRVVLLDEYQDTSSAQAQLLSDLFTGADPDSGLGHPVTAVGDPLQAIYGWRGAAASNILGFSRQFPILDRTGQTRPAQEFSLLTNRRSGTRILDCANDISAELRGSGEIAGRVGALVAPVGTRPGEVVCHGHLSWTEECAWVADQLVEARARGRIDSWSQAAVLVRRNGDVADLHAALVNRQIPVQIANLSGLLQLPDVVMVVAHLRVLADRRDNQAWSALLAAPRLGLSPDDLAAVGRRAGELARTRAAEDRGLPGDDSPAAIGPDRPQPLLADAVAEPGRLSESGRLSAGLARLASETRVLSAHAVDGPDDLVLRIQQVTGLADELAADEPARARARQGHLDALWSEIHSALRDDPDLTLPGLTAWLAAEEEFGDGLARSLPESSDAVVISTVHGAKGLEWPLVMLPDLDDGVFPSSIPPDNPVTRATVLPSAVRGDADQVAQPQSGAREDLAAYKDALGQESRGAEDRLGYVALTRARDRLVVSWHRWRPPAVRPRVAGRYAEAVATRMAGWGLEAVRPPEDEDTPAATGGPTGTDWPEPVDPDRADRLTDLAARVGAGRGAPAGLPDDPQEAQLVAGWRRDAAILLAAARRQAALRSRPDLPLGLTTSQVVALHADRRTFLDSIRRPMPRRVLRGADIGTRFHEWLADYLQPGGQEPLALLDEGGAPLDPGASGGPDDPVLARLQRAFLASRWADARPLAIEEPFTLTVAGLVIRGRLDAVLADPDRPGEQVVVDWKTSAPDSADPLQLSVYRLAWAGATGVDPQRVRAVFHHVGANQTVEAHPLLSMEELARVLSGESAPARQDTRQDD</sequence>
<feature type="domain" description="UvrD-like helicase C-terminal" evidence="18">
    <location>
        <begin position="356"/>
        <end position="660"/>
    </location>
</feature>
<dbReference type="CDD" id="cd17932">
    <property type="entry name" value="DEXQc_UvrD"/>
    <property type="match status" value="1"/>
</dbReference>
<keyword evidence="6 15" id="KW-0347">Helicase</keyword>
<evidence type="ECO:0000256" key="9">
    <source>
        <dbReference type="ARBA" id="ARBA00023125"/>
    </source>
</evidence>
<name>A0A3Q9UJ12_9ACTN</name>
<protein>
    <recommendedName>
        <fullName evidence="13">DNA 3'-5' helicase</fullName>
        <ecNumber evidence="13">5.6.2.4</ecNumber>
    </recommendedName>
</protein>
<dbReference type="GO" id="GO:0043138">
    <property type="term" value="F:3'-5' DNA helicase activity"/>
    <property type="evidence" value="ECO:0007669"/>
    <property type="project" value="UniProtKB-EC"/>
</dbReference>
<keyword evidence="7" id="KW-0269">Exonuclease</keyword>
<dbReference type="GO" id="GO:0000725">
    <property type="term" value="P:recombinational repair"/>
    <property type="evidence" value="ECO:0007669"/>
    <property type="project" value="TreeGrafter"/>
</dbReference>
<keyword evidence="11" id="KW-0413">Isomerase</keyword>
<keyword evidence="9" id="KW-0238">DNA-binding</keyword>
<dbReference type="AlphaFoldDB" id="A0A3Q9UJ12"/>
<evidence type="ECO:0000259" key="18">
    <source>
        <dbReference type="PROSITE" id="PS51217"/>
    </source>
</evidence>
<dbReference type="SUPFAM" id="SSF52540">
    <property type="entry name" value="P-loop containing nucleoside triphosphate hydrolases"/>
    <property type="match status" value="1"/>
</dbReference>
<accession>A0A3Q9UJ12</accession>
<comment type="catalytic activity">
    <reaction evidence="12">
        <text>Couples ATP hydrolysis with the unwinding of duplex DNA by translocating in the 3'-5' direction.</text>
        <dbReference type="EC" id="5.6.2.4"/>
    </reaction>
</comment>
<dbReference type="Pfam" id="PF13361">
    <property type="entry name" value="UvrD_C"/>
    <property type="match status" value="2"/>
</dbReference>
<evidence type="ECO:0000256" key="12">
    <source>
        <dbReference type="ARBA" id="ARBA00034617"/>
    </source>
</evidence>
<dbReference type="RefSeq" id="WP_097798710.1">
    <property type="nucleotide sequence ID" value="NZ_CP025570.1"/>
</dbReference>
<dbReference type="Proteomes" id="UP000285875">
    <property type="component" value="Chromosome"/>
</dbReference>
<dbReference type="GO" id="GO:0003677">
    <property type="term" value="F:DNA binding"/>
    <property type="evidence" value="ECO:0007669"/>
    <property type="project" value="UniProtKB-KW"/>
</dbReference>
<keyword evidence="3 15" id="KW-0547">Nucleotide-binding</keyword>
<evidence type="ECO:0000313" key="20">
    <source>
        <dbReference type="Proteomes" id="UP000285875"/>
    </source>
</evidence>
<evidence type="ECO:0000256" key="14">
    <source>
        <dbReference type="ARBA" id="ARBA00048988"/>
    </source>
</evidence>
<evidence type="ECO:0000256" key="15">
    <source>
        <dbReference type="PROSITE-ProRule" id="PRU00560"/>
    </source>
</evidence>
<dbReference type="Gene3D" id="1.10.10.160">
    <property type="match status" value="1"/>
</dbReference>
<dbReference type="Gene3D" id="3.90.320.10">
    <property type="match status" value="1"/>
</dbReference>
<proteinExistence type="inferred from homology"/>
<evidence type="ECO:0000256" key="10">
    <source>
        <dbReference type="ARBA" id="ARBA00023204"/>
    </source>
</evidence>
<evidence type="ECO:0000259" key="17">
    <source>
        <dbReference type="PROSITE" id="PS51198"/>
    </source>
</evidence>
<keyword evidence="4" id="KW-0227">DNA damage</keyword>
<dbReference type="PROSITE" id="PS51217">
    <property type="entry name" value="UVRD_HELICASE_CTER"/>
    <property type="match status" value="1"/>
</dbReference>
<keyword evidence="5 15" id="KW-0378">Hydrolase</keyword>
<evidence type="ECO:0000256" key="7">
    <source>
        <dbReference type="ARBA" id="ARBA00022839"/>
    </source>
</evidence>
<dbReference type="Gene3D" id="1.10.486.10">
    <property type="entry name" value="PCRA, domain 4"/>
    <property type="match status" value="1"/>
</dbReference>
<dbReference type="InterPro" id="IPR014017">
    <property type="entry name" value="DNA_helicase_UvrD-like_C"/>
</dbReference>
<dbReference type="GO" id="GO:0005829">
    <property type="term" value="C:cytosol"/>
    <property type="evidence" value="ECO:0007669"/>
    <property type="project" value="TreeGrafter"/>
</dbReference>
<dbReference type="Pfam" id="PF00580">
    <property type="entry name" value="UvrD-helicase"/>
    <property type="match status" value="1"/>
</dbReference>
<dbReference type="EMBL" id="CP025570">
    <property type="protein sequence ID" value="AZZ39290.1"/>
    <property type="molecule type" value="Genomic_DNA"/>
</dbReference>
<reference evidence="20" key="1">
    <citation type="submission" date="2017-12" db="EMBL/GenBank/DDBJ databases">
        <title>Whole genome sequencing of Acidipropionibacterium jensenii strains JS279 and JS280.</title>
        <authorList>
            <person name="Deptula P."/>
            <person name="Laine P."/>
            <person name="Smolander O.-P."/>
            <person name="Paulin L."/>
            <person name="Auvinen P."/>
            <person name="Varmanen P."/>
        </authorList>
    </citation>
    <scope>NUCLEOTIDE SEQUENCE [LARGE SCALE GENOMIC DNA]</scope>
    <source>
        <strain evidence="20">JS280</strain>
    </source>
</reference>
<evidence type="ECO:0000256" key="5">
    <source>
        <dbReference type="ARBA" id="ARBA00022801"/>
    </source>
</evidence>
<dbReference type="KEGG" id="aji:C0Z10_05485"/>
<keyword evidence="2" id="KW-0540">Nuclease</keyword>
<feature type="domain" description="UvrD-like helicase ATP-binding" evidence="17">
    <location>
        <begin position="14"/>
        <end position="349"/>
    </location>
</feature>
<dbReference type="Pfam" id="PF12705">
    <property type="entry name" value="PDDEXK_1"/>
    <property type="match status" value="1"/>
</dbReference>
<dbReference type="InterPro" id="IPR011604">
    <property type="entry name" value="PDDEXK-like_dom_sf"/>
</dbReference>
<comment type="catalytic activity">
    <reaction evidence="14">
        <text>ATP + H2O = ADP + phosphate + H(+)</text>
        <dbReference type="Rhea" id="RHEA:13065"/>
        <dbReference type="ChEBI" id="CHEBI:15377"/>
        <dbReference type="ChEBI" id="CHEBI:15378"/>
        <dbReference type="ChEBI" id="CHEBI:30616"/>
        <dbReference type="ChEBI" id="CHEBI:43474"/>
        <dbReference type="ChEBI" id="CHEBI:456216"/>
        <dbReference type="EC" id="5.6.2.4"/>
    </reaction>
</comment>
<gene>
    <name evidence="19" type="ORF">C0Z10_05485</name>
</gene>
<comment type="similarity">
    <text evidence="1">Belongs to the helicase family. UvrD subfamily.</text>
</comment>
<feature type="region of interest" description="Disordered" evidence="16">
    <location>
        <begin position="780"/>
        <end position="808"/>
    </location>
</feature>
<dbReference type="GO" id="GO:0033202">
    <property type="term" value="C:DNA helicase complex"/>
    <property type="evidence" value="ECO:0007669"/>
    <property type="project" value="TreeGrafter"/>
</dbReference>
<dbReference type="InterPro" id="IPR013986">
    <property type="entry name" value="DExx_box_DNA_helicase_dom_sf"/>
</dbReference>
<evidence type="ECO:0000256" key="8">
    <source>
        <dbReference type="ARBA" id="ARBA00022840"/>
    </source>
</evidence>
<evidence type="ECO:0000256" key="16">
    <source>
        <dbReference type="SAM" id="MobiDB-lite"/>
    </source>
</evidence>
<organism evidence="19 20">
    <name type="scientific">Acidipropionibacterium jensenii</name>
    <dbReference type="NCBI Taxonomy" id="1749"/>
    <lineage>
        <taxon>Bacteria</taxon>
        <taxon>Bacillati</taxon>
        <taxon>Actinomycetota</taxon>
        <taxon>Actinomycetes</taxon>
        <taxon>Propionibacteriales</taxon>
        <taxon>Propionibacteriaceae</taxon>
        <taxon>Acidipropionibacterium</taxon>
    </lineage>
</organism>
<dbReference type="GO" id="GO:0004527">
    <property type="term" value="F:exonuclease activity"/>
    <property type="evidence" value="ECO:0007669"/>
    <property type="project" value="UniProtKB-KW"/>
</dbReference>
<evidence type="ECO:0000256" key="1">
    <source>
        <dbReference type="ARBA" id="ARBA00009922"/>
    </source>
</evidence>